<evidence type="ECO:0000256" key="7">
    <source>
        <dbReference type="ARBA" id="ARBA00022967"/>
    </source>
</evidence>
<gene>
    <name evidence="10" type="ORF">RUMHYD_00164</name>
</gene>
<evidence type="ECO:0000256" key="3">
    <source>
        <dbReference type="ARBA" id="ARBA00022475"/>
    </source>
</evidence>
<dbReference type="GO" id="GO:0005524">
    <property type="term" value="F:ATP binding"/>
    <property type="evidence" value="ECO:0007669"/>
    <property type="project" value="UniProtKB-KW"/>
</dbReference>
<name>C0CH51_BLAHS</name>
<dbReference type="Proteomes" id="UP000003100">
    <property type="component" value="Unassembled WGS sequence"/>
</dbReference>
<protein>
    <recommendedName>
        <fullName evidence="9">ABC transporter domain-containing protein</fullName>
    </recommendedName>
</protein>
<dbReference type="CDD" id="cd03215">
    <property type="entry name" value="ABC_Carb_Monos_II"/>
    <property type="match status" value="1"/>
</dbReference>
<evidence type="ECO:0000313" key="11">
    <source>
        <dbReference type="Proteomes" id="UP000003100"/>
    </source>
</evidence>
<dbReference type="FunFam" id="3.40.50.300:FF:000127">
    <property type="entry name" value="Ribose import ATP-binding protein RbsA"/>
    <property type="match status" value="1"/>
</dbReference>
<feature type="domain" description="ABC transporter" evidence="9">
    <location>
        <begin position="8"/>
        <end position="245"/>
    </location>
</feature>
<dbReference type="InterPro" id="IPR050107">
    <property type="entry name" value="ABC_carbohydrate_import_ATPase"/>
</dbReference>
<dbReference type="eggNOG" id="COG1129">
    <property type="taxonomic scope" value="Bacteria"/>
</dbReference>
<feature type="domain" description="ABC transporter" evidence="9">
    <location>
        <begin position="260"/>
        <end position="501"/>
    </location>
</feature>
<evidence type="ECO:0000256" key="2">
    <source>
        <dbReference type="ARBA" id="ARBA00022448"/>
    </source>
</evidence>
<reference evidence="10 11" key="1">
    <citation type="submission" date="2009-01" db="EMBL/GenBank/DDBJ databases">
        <authorList>
            <person name="Fulton L."/>
            <person name="Clifton S."/>
            <person name="Fulton B."/>
            <person name="Xu J."/>
            <person name="Minx P."/>
            <person name="Pepin K.H."/>
            <person name="Johnson M."/>
            <person name="Bhonagiri V."/>
            <person name="Nash W.E."/>
            <person name="Mardis E.R."/>
            <person name="Wilson R.K."/>
        </authorList>
    </citation>
    <scope>NUCLEOTIDE SEQUENCE [LARGE SCALE GENOMIC DNA]</scope>
    <source>
        <strain evidence="11">DSM 10507 / JCM 14656 / S5a33</strain>
    </source>
</reference>
<dbReference type="InterPro" id="IPR027417">
    <property type="entry name" value="P-loop_NTPase"/>
</dbReference>
<organism evidence="10 11">
    <name type="scientific">Blautia hydrogenotrophica (strain DSM 10507 / JCM 14656 / S5a33)</name>
    <name type="common">Ruminococcus hydrogenotrophicus</name>
    <dbReference type="NCBI Taxonomy" id="476272"/>
    <lineage>
        <taxon>Bacteria</taxon>
        <taxon>Bacillati</taxon>
        <taxon>Bacillota</taxon>
        <taxon>Clostridia</taxon>
        <taxon>Lachnospirales</taxon>
        <taxon>Lachnospiraceae</taxon>
        <taxon>Blautia</taxon>
    </lineage>
</organism>
<proteinExistence type="predicted"/>
<dbReference type="EMBL" id="ACBZ01000004">
    <property type="protein sequence ID" value="EEG50870.1"/>
    <property type="molecule type" value="Genomic_DNA"/>
</dbReference>
<dbReference type="AlphaFoldDB" id="C0CH51"/>
<dbReference type="Pfam" id="PF00005">
    <property type="entry name" value="ABC_tran"/>
    <property type="match status" value="2"/>
</dbReference>
<evidence type="ECO:0000313" key="10">
    <source>
        <dbReference type="EMBL" id="EEG50870.1"/>
    </source>
</evidence>
<keyword evidence="2" id="KW-0813">Transport</keyword>
<evidence type="ECO:0000256" key="8">
    <source>
        <dbReference type="ARBA" id="ARBA00023136"/>
    </source>
</evidence>
<sequence>MAESDYILQVVQVSKAFGANKVLKEVNLNVRKGEVHGLIGANGAGKSTLMKILDGVYTNYEGELYIRGSKVKFKDPWDAQNKGIAMIHQELDLVTNLDVCSNIYLGREKMGTGKISLDRHSMYQEAQELLDSLKFDIQADVQVGKLSPAKQQLILVARCVSMGAEIIIMDEPTSSLSHSETEKLFAEIQKLKEMGKSIIYISHYLEEIFRVCDTVSVLRDGQMITSERIEACTQNKLVEWMVGKKTDIGKKFFRKNPPGDEILTIQDFSQKGGIVQNVSLSVRSGEVLGIAGVVGAGRSELAKLIFGAMPKESGSMKFSGKDVTVKSPRQAVKLGMALIPEDRKTEGMILKRSIYDNICLIDYNNHLHGRFINYQAARKKAEQMKSYMGIVCHSMNQEITSLSGGNQQKAVMGKWLSVRPAVLILDQPTRGVDVGAKKEIYELIHELAEEGTAILLISDELEELINLSDRILVLKKGRVTKEYDNQERSTEKTRLLNSMVN</sequence>
<dbReference type="Gene3D" id="3.40.50.300">
    <property type="entry name" value="P-loop containing nucleotide triphosphate hydrolases"/>
    <property type="match status" value="2"/>
</dbReference>
<dbReference type="SMART" id="SM00382">
    <property type="entry name" value="AAA"/>
    <property type="match status" value="2"/>
</dbReference>
<dbReference type="PANTHER" id="PTHR43790">
    <property type="entry name" value="CARBOHYDRATE TRANSPORT ATP-BINDING PROTEIN MG119-RELATED"/>
    <property type="match status" value="1"/>
</dbReference>
<dbReference type="HOGENOM" id="CLU_000604_92_3_9"/>
<keyword evidence="4" id="KW-0677">Repeat</keyword>
<keyword evidence="5" id="KW-0547">Nucleotide-binding</keyword>
<comment type="subcellular location">
    <subcellularLocation>
        <location evidence="1">Cell membrane</location>
        <topology evidence="1">Peripheral membrane protein</topology>
    </subcellularLocation>
</comment>
<evidence type="ECO:0000256" key="1">
    <source>
        <dbReference type="ARBA" id="ARBA00004202"/>
    </source>
</evidence>
<dbReference type="PROSITE" id="PS50893">
    <property type="entry name" value="ABC_TRANSPORTER_2"/>
    <property type="match status" value="2"/>
</dbReference>
<dbReference type="PATRIC" id="fig|476272.21.peg.3169"/>
<dbReference type="InterPro" id="IPR017871">
    <property type="entry name" value="ABC_transporter-like_CS"/>
</dbReference>
<dbReference type="CDD" id="cd03216">
    <property type="entry name" value="ABC_Carb_Monos_I"/>
    <property type="match status" value="1"/>
</dbReference>
<keyword evidence="6" id="KW-0067">ATP-binding</keyword>
<dbReference type="GeneID" id="86821448"/>
<dbReference type="RefSeq" id="WP_005944889.1">
    <property type="nucleotide sequence ID" value="NZ_CP136423.1"/>
</dbReference>
<dbReference type="InterPro" id="IPR003593">
    <property type="entry name" value="AAA+_ATPase"/>
</dbReference>
<keyword evidence="8" id="KW-0472">Membrane</keyword>
<accession>C0CH51</accession>
<dbReference type="SUPFAM" id="SSF52540">
    <property type="entry name" value="P-loop containing nucleoside triphosphate hydrolases"/>
    <property type="match status" value="2"/>
</dbReference>
<evidence type="ECO:0000256" key="4">
    <source>
        <dbReference type="ARBA" id="ARBA00022737"/>
    </source>
</evidence>
<keyword evidence="11" id="KW-1185">Reference proteome</keyword>
<keyword evidence="7" id="KW-1278">Translocase</keyword>
<dbReference type="PROSITE" id="PS00211">
    <property type="entry name" value="ABC_TRANSPORTER_1"/>
    <property type="match status" value="1"/>
</dbReference>
<dbReference type="InterPro" id="IPR003439">
    <property type="entry name" value="ABC_transporter-like_ATP-bd"/>
</dbReference>
<dbReference type="GO" id="GO:0005886">
    <property type="term" value="C:plasma membrane"/>
    <property type="evidence" value="ECO:0007669"/>
    <property type="project" value="UniProtKB-SubCell"/>
</dbReference>
<dbReference type="GO" id="GO:0016887">
    <property type="term" value="F:ATP hydrolysis activity"/>
    <property type="evidence" value="ECO:0007669"/>
    <property type="project" value="InterPro"/>
</dbReference>
<evidence type="ECO:0000259" key="9">
    <source>
        <dbReference type="PROSITE" id="PS50893"/>
    </source>
</evidence>
<keyword evidence="3" id="KW-1003">Cell membrane</keyword>
<evidence type="ECO:0000256" key="5">
    <source>
        <dbReference type="ARBA" id="ARBA00022741"/>
    </source>
</evidence>
<dbReference type="PANTHER" id="PTHR43790:SF9">
    <property type="entry name" value="GALACTOFURANOSE TRANSPORTER ATP-BINDING PROTEIN YTFR"/>
    <property type="match status" value="1"/>
</dbReference>
<evidence type="ECO:0000256" key="6">
    <source>
        <dbReference type="ARBA" id="ARBA00022840"/>
    </source>
</evidence>
<reference evidence="10 11" key="2">
    <citation type="submission" date="2009-02" db="EMBL/GenBank/DDBJ databases">
        <title>Draft genome sequence of Blautia hydrogenotrophica DSM 10507 (Ruminococcus hydrogenotrophicus DSM 10507).</title>
        <authorList>
            <person name="Sudarsanam P."/>
            <person name="Ley R."/>
            <person name="Guruge J."/>
            <person name="Turnbaugh P.J."/>
            <person name="Mahowald M."/>
            <person name="Liep D."/>
            <person name="Gordon J."/>
        </authorList>
    </citation>
    <scope>NUCLEOTIDE SEQUENCE [LARGE SCALE GENOMIC DNA]</scope>
    <source>
        <strain evidence="11">DSM 10507 / JCM 14656 / S5a33</strain>
    </source>
</reference>